<gene>
    <name evidence="1" type="ORF">HYC85_003051</name>
</gene>
<reference evidence="1 2" key="2">
    <citation type="submission" date="2020-07" db="EMBL/GenBank/DDBJ databases">
        <title>Genome assembly of wild tea tree DASZ reveals pedigree and selection history of tea varieties.</title>
        <authorList>
            <person name="Zhang W."/>
        </authorList>
    </citation>
    <scope>NUCLEOTIDE SEQUENCE [LARGE SCALE GENOMIC DNA]</scope>
    <source>
        <strain evidence="2">cv. G240</strain>
        <tissue evidence="1">Leaf</tissue>
    </source>
</reference>
<organism evidence="1 2">
    <name type="scientific">Camellia sinensis</name>
    <name type="common">Tea plant</name>
    <name type="synonym">Thea sinensis</name>
    <dbReference type="NCBI Taxonomy" id="4442"/>
    <lineage>
        <taxon>Eukaryota</taxon>
        <taxon>Viridiplantae</taxon>
        <taxon>Streptophyta</taxon>
        <taxon>Embryophyta</taxon>
        <taxon>Tracheophyta</taxon>
        <taxon>Spermatophyta</taxon>
        <taxon>Magnoliopsida</taxon>
        <taxon>eudicotyledons</taxon>
        <taxon>Gunneridae</taxon>
        <taxon>Pentapetalae</taxon>
        <taxon>asterids</taxon>
        <taxon>Ericales</taxon>
        <taxon>Theaceae</taxon>
        <taxon>Camellia</taxon>
    </lineage>
</organism>
<evidence type="ECO:0000313" key="1">
    <source>
        <dbReference type="EMBL" id="KAF5961842.1"/>
    </source>
</evidence>
<evidence type="ECO:0000313" key="2">
    <source>
        <dbReference type="Proteomes" id="UP000593564"/>
    </source>
</evidence>
<name>A0A7J7IA29_CAMSI</name>
<proteinExistence type="predicted"/>
<reference evidence="2" key="1">
    <citation type="journal article" date="2020" name="Nat. Commun.">
        <title>Genome assembly of wild tea tree DASZ reveals pedigree and selection history of tea varieties.</title>
        <authorList>
            <person name="Zhang W."/>
            <person name="Zhang Y."/>
            <person name="Qiu H."/>
            <person name="Guo Y."/>
            <person name="Wan H."/>
            <person name="Zhang X."/>
            <person name="Scossa F."/>
            <person name="Alseekh S."/>
            <person name="Zhang Q."/>
            <person name="Wang P."/>
            <person name="Xu L."/>
            <person name="Schmidt M.H."/>
            <person name="Jia X."/>
            <person name="Li D."/>
            <person name="Zhu A."/>
            <person name="Guo F."/>
            <person name="Chen W."/>
            <person name="Ni D."/>
            <person name="Usadel B."/>
            <person name="Fernie A.R."/>
            <person name="Wen W."/>
        </authorList>
    </citation>
    <scope>NUCLEOTIDE SEQUENCE [LARGE SCALE GENOMIC DNA]</scope>
    <source>
        <strain evidence="2">cv. G240</strain>
    </source>
</reference>
<sequence length="178" mass="20258">MSRTLDRPNFFVIDIHEVLNKINDFFSLGQAQLGEQLDGLDHYTELVNFLECSDSGRNSEKEREKENEKRVPLAILRKETETFWNNEAWTVAIANGNAKFSLLELKTTYFLFTDPAALLPYFLDKVSCDVVTRICNGGNGALDAQLRQRYRSNNADSVRNSMFAAETHGMKNKIQPSS</sequence>
<keyword evidence="2" id="KW-1185">Reference proteome</keyword>
<comment type="caution">
    <text evidence="1">The sequence shown here is derived from an EMBL/GenBank/DDBJ whole genome shotgun (WGS) entry which is preliminary data.</text>
</comment>
<dbReference type="Proteomes" id="UP000593564">
    <property type="component" value="Unassembled WGS sequence"/>
</dbReference>
<accession>A0A7J7IA29</accession>
<dbReference type="AlphaFoldDB" id="A0A7J7IA29"/>
<protein>
    <submittedName>
        <fullName evidence="1">Uncharacterized protein</fullName>
    </submittedName>
</protein>
<dbReference type="EMBL" id="JACBKZ010000001">
    <property type="protein sequence ID" value="KAF5961842.1"/>
    <property type="molecule type" value="Genomic_DNA"/>
</dbReference>